<dbReference type="EMBL" id="RCHS01003135">
    <property type="protein sequence ID" value="RMX43782.1"/>
    <property type="molecule type" value="Genomic_DNA"/>
</dbReference>
<sequence length="147" mass="17247">MYLEKCVLPRFYIEFLTKLNGTVHPDTHPVHKVELYCLHGHEMRKVGEGEEYEDCMEKTEKLYLEHKIKFGESPLSEVIYLHSHARLISDKRIPNKPKEVYEKALKICEQKLPNHPERVATLLFAGRNAKRRNEYEQDGENRAGPCV</sequence>
<comment type="caution">
    <text evidence="1">The sequence shown here is derived from an EMBL/GenBank/DDBJ whole genome shotgun (WGS) entry which is preliminary data.</text>
</comment>
<reference evidence="1 2" key="1">
    <citation type="journal article" date="2018" name="Sci. Rep.">
        <title>Comparative analysis of the Pocillopora damicornis genome highlights role of immune system in coral evolution.</title>
        <authorList>
            <person name="Cunning R."/>
            <person name="Bay R.A."/>
            <person name="Gillette P."/>
            <person name="Baker A.C."/>
            <person name="Traylor-Knowles N."/>
        </authorList>
    </citation>
    <scope>NUCLEOTIDE SEQUENCE [LARGE SCALE GENOMIC DNA]</scope>
    <source>
        <strain evidence="1">RSMAS</strain>
        <tissue evidence="1">Whole animal</tissue>
    </source>
</reference>
<protein>
    <submittedName>
        <fullName evidence="1">Uncharacterized protein</fullName>
    </submittedName>
</protein>
<keyword evidence="2" id="KW-1185">Reference proteome</keyword>
<accession>A0A3M6TQW1</accession>
<evidence type="ECO:0000313" key="1">
    <source>
        <dbReference type="EMBL" id="RMX43782.1"/>
    </source>
</evidence>
<name>A0A3M6TQW1_POCDA</name>
<proteinExistence type="predicted"/>
<evidence type="ECO:0000313" key="2">
    <source>
        <dbReference type="Proteomes" id="UP000275408"/>
    </source>
</evidence>
<dbReference type="AlphaFoldDB" id="A0A3M6TQW1"/>
<dbReference type="OrthoDB" id="5972504at2759"/>
<gene>
    <name evidence="1" type="ORF">pdam_00022607</name>
</gene>
<dbReference type="Proteomes" id="UP000275408">
    <property type="component" value="Unassembled WGS sequence"/>
</dbReference>
<organism evidence="1 2">
    <name type="scientific">Pocillopora damicornis</name>
    <name type="common">Cauliflower coral</name>
    <name type="synonym">Millepora damicornis</name>
    <dbReference type="NCBI Taxonomy" id="46731"/>
    <lineage>
        <taxon>Eukaryota</taxon>
        <taxon>Metazoa</taxon>
        <taxon>Cnidaria</taxon>
        <taxon>Anthozoa</taxon>
        <taxon>Hexacorallia</taxon>
        <taxon>Scleractinia</taxon>
        <taxon>Astrocoeniina</taxon>
        <taxon>Pocilloporidae</taxon>
        <taxon>Pocillopora</taxon>
    </lineage>
</organism>